<dbReference type="SUPFAM" id="SSF52833">
    <property type="entry name" value="Thioredoxin-like"/>
    <property type="match status" value="1"/>
</dbReference>
<gene>
    <name evidence="1" type="primary">ytxJ</name>
    <name evidence="1" type="ORF">FEF09_12710</name>
</gene>
<dbReference type="EMBL" id="VOHS01000010">
    <property type="protein sequence ID" value="TWW00194.1"/>
    <property type="molecule type" value="Genomic_DNA"/>
</dbReference>
<keyword evidence="2" id="KW-1185">Reference proteome</keyword>
<dbReference type="InterPro" id="IPR036249">
    <property type="entry name" value="Thioredoxin-like_sf"/>
</dbReference>
<proteinExistence type="predicted"/>
<evidence type="ECO:0000313" key="2">
    <source>
        <dbReference type="Proteomes" id="UP000318815"/>
    </source>
</evidence>
<name>A0A5C6LU35_9BACT</name>
<dbReference type="NCBIfam" id="TIGR04019">
    <property type="entry name" value="B_thiol_YtxJ"/>
    <property type="match status" value="1"/>
</dbReference>
<accession>A0A5C6LU35</accession>
<comment type="caution">
    <text evidence="1">The sequence shown here is derived from an EMBL/GenBank/DDBJ whole genome shotgun (WGS) entry which is preliminary data.</text>
</comment>
<evidence type="ECO:0000313" key="1">
    <source>
        <dbReference type="EMBL" id="TWW00194.1"/>
    </source>
</evidence>
<dbReference type="Pfam" id="PF11009">
    <property type="entry name" value="BrxC"/>
    <property type="match status" value="1"/>
</dbReference>
<dbReference type="InterPro" id="IPR022551">
    <property type="entry name" value="BrxC"/>
</dbReference>
<dbReference type="RefSeq" id="WP_146305458.1">
    <property type="nucleotide sequence ID" value="NZ_VOHS01000010.1"/>
</dbReference>
<organism evidence="1 2">
    <name type="scientific">Chitinophaga pinensis</name>
    <dbReference type="NCBI Taxonomy" id="79329"/>
    <lineage>
        <taxon>Bacteria</taxon>
        <taxon>Pseudomonadati</taxon>
        <taxon>Bacteroidota</taxon>
        <taxon>Chitinophagia</taxon>
        <taxon>Chitinophagales</taxon>
        <taxon>Chitinophagaceae</taxon>
        <taxon>Chitinophaga</taxon>
    </lineage>
</organism>
<reference evidence="1 2" key="1">
    <citation type="submission" date="2019-08" db="EMBL/GenBank/DDBJ databases">
        <title>Whole genome sequencing of chitin degrading bacteria Chitinophaga pinensis YS16.</title>
        <authorList>
            <person name="Singh R.P."/>
            <person name="Manchanda G."/>
            <person name="Maurya I.K."/>
            <person name="Joshi N.K."/>
            <person name="Srivastava A.K."/>
        </authorList>
    </citation>
    <scope>NUCLEOTIDE SEQUENCE [LARGE SCALE GENOMIC DNA]</scope>
    <source>
        <strain evidence="1 2">YS-16</strain>
    </source>
</reference>
<protein>
    <submittedName>
        <fullName evidence="1">Bacillithiol system redox-active protein YtxJ</fullName>
    </submittedName>
</protein>
<dbReference type="Gene3D" id="3.40.30.10">
    <property type="entry name" value="Glutaredoxin"/>
    <property type="match status" value="1"/>
</dbReference>
<dbReference type="OrthoDB" id="677051at2"/>
<dbReference type="Proteomes" id="UP000318815">
    <property type="component" value="Unassembled WGS sequence"/>
</dbReference>
<dbReference type="AlphaFoldDB" id="A0A5C6LU35"/>
<sequence>MNWIPLTTETQLSEIKESSVTRPVVIFKHSTRCSISAVAKSRLERAAAPETISFYYLDLIKFRDISNKVAADFNVEHESPQVLLIRNGECVYDESHSGISMDEIVSHSN</sequence>